<dbReference type="EMBL" id="JAERQG010000002">
    <property type="protein sequence ID" value="MBL0765841.1"/>
    <property type="molecule type" value="Genomic_DNA"/>
</dbReference>
<proteinExistence type="predicted"/>
<gene>
    <name evidence="5" type="ORF">JKP34_11305</name>
</gene>
<comment type="subcellular location">
    <subcellularLocation>
        <location evidence="1">Membrane</location>
    </subcellularLocation>
</comment>
<comment type="caution">
    <text evidence="5">The sequence shown here is derived from an EMBL/GenBank/DDBJ whole genome shotgun (WGS) entry which is preliminary data.</text>
</comment>
<keyword evidence="6" id="KW-1185">Reference proteome</keyword>
<evidence type="ECO:0000256" key="3">
    <source>
        <dbReference type="SAM" id="SignalP"/>
    </source>
</evidence>
<organism evidence="5 6">
    <name type="scientific">Marivirga atlantica</name>
    <dbReference type="NCBI Taxonomy" id="1548457"/>
    <lineage>
        <taxon>Bacteria</taxon>
        <taxon>Pseudomonadati</taxon>
        <taxon>Bacteroidota</taxon>
        <taxon>Cytophagia</taxon>
        <taxon>Cytophagales</taxon>
        <taxon>Marivirgaceae</taxon>
        <taxon>Marivirga</taxon>
    </lineage>
</organism>
<evidence type="ECO:0000259" key="4">
    <source>
        <dbReference type="Pfam" id="PF01103"/>
    </source>
</evidence>
<sequence length="379" mass="43001">MHKRLSFTIFLLTILLSINNATAQEQVGLVRKVVNSVFFDTTSTERPKFIAYPTVAYAPETKWEFGISALYVYYANRDTSNRLSEINAFTFITLEKQYGLWLDHALYSDASKWFFLGKARIQRFPLIYYGIGPNVSGEELAVVNANSIAIRERVLRQVIGSFYIGLESDFQRLSQVSFESLEQDNFDLPNGARDNTNIGFGIGLVYDDRHNVLNVRKGFFGETGFLRYDNAWGSDFEFTSYFLDARYYVPITDNQVFASQLFYTAVDGNAPFNQLALMGGENLMRGYYTGRYRDNAYAAGQVEYRFLPFSFTERWGAAAFLSAGTVASSTNALDIRNLKVAGGAGVRFLLFKNKDIFTRFDVAFSEDGPGFYFFIGESF</sequence>
<dbReference type="RefSeq" id="WP_201921215.1">
    <property type="nucleotide sequence ID" value="NZ_JAERQG010000002.1"/>
</dbReference>
<reference evidence="5" key="1">
    <citation type="submission" date="2021-01" db="EMBL/GenBank/DDBJ databases">
        <title>Marivirga sp. nov., isolated from intertidal surface sediments.</title>
        <authorList>
            <person name="Zhang M."/>
        </authorList>
    </citation>
    <scope>NUCLEOTIDE SEQUENCE</scope>
    <source>
        <strain evidence="5">SM1354</strain>
    </source>
</reference>
<name>A0A937AFL6_9BACT</name>
<dbReference type="GO" id="GO:0019867">
    <property type="term" value="C:outer membrane"/>
    <property type="evidence" value="ECO:0007669"/>
    <property type="project" value="InterPro"/>
</dbReference>
<dbReference type="Proteomes" id="UP000642920">
    <property type="component" value="Unassembled WGS sequence"/>
</dbReference>
<keyword evidence="3" id="KW-0732">Signal</keyword>
<evidence type="ECO:0000256" key="2">
    <source>
        <dbReference type="ARBA" id="ARBA00023136"/>
    </source>
</evidence>
<feature type="signal peptide" evidence="3">
    <location>
        <begin position="1"/>
        <end position="23"/>
    </location>
</feature>
<dbReference type="Pfam" id="PF01103">
    <property type="entry name" value="Omp85"/>
    <property type="match status" value="1"/>
</dbReference>
<accession>A0A937AFL6</accession>
<protein>
    <submittedName>
        <fullName evidence="5">BamA/TamA family outer membrane protein</fullName>
    </submittedName>
</protein>
<evidence type="ECO:0000313" key="5">
    <source>
        <dbReference type="EMBL" id="MBL0765841.1"/>
    </source>
</evidence>
<dbReference type="Gene3D" id="2.40.160.50">
    <property type="entry name" value="membrane protein fhac: a member of the omp85/tpsb transporter family"/>
    <property type="match status" value="1"/>
</dbReference>
<dbReference type="AlphaFoldDB" id="A0A937AFL6"/>
<evidence type="ECO:0000256" key="1">
    <source>
        <dbReference type="ARBA" id="ARBA00004370"/>
    </source>
</evidence>
<evidence type="ECO:0000313" key="6">
    <source>
        <dbReference type="Proteomes" id="UP000642920"/>
    </source>
</evidence>
<keyword evidence="2" id="KW-0472">Membrane</keyword>
<feature type="domain" description="Bacterial surface antigen (D15)" evidence="4">
    <location>
        <begin position="188"/>
        <end position="379"/>
    </location>
</feature>
<feature type="chain" id="PRO_5037462187" evidence="3">
    <location>
        <begin position="24"/>
        <end position="379"/>
    </location>
</feature>
<dbReference type="InterPro" id="IPR000184">
    <property type="entry name" value="Bac_surfAg_D15"/>
</dbReference>